<name>A0ABP7CMM2_9ACTN</name>
<keyword evidence="8" id="KW-1185">Reference proteome</keyword>
<dbReference type="Proteomes" id="UP001500051">
    <property type="component" value="Unassembled WGS sequence"/>
</dbReference>
<comment type="caution">
    <text evidence="7">The sequence shown here is derived from an EMBL/GenBank/DDBJ whole genome shotgun (WGS) entry which is preliminary data.</text>
</comment>
<dbReference type="InterPro" id="IPR000073">
    <property type="entry name" value="AB_hydrolase_1"/>
</dbReference>
<dbReference type="Gene3D" id="3.40.50.1820">
    <property type="entry name" value="alpha/beta hydrolase"/>
    <property type="match status" value="1"/>
</dbReference>
<comment type="similarity">
    <text evidence="1">Belongs to the peptidase S33 family.</text>
</comment>
<reference evidence="8" key="1">
    <citation type="journal article" date="2019" name="Int. J. Syst. Evol. Microbiol.">
        <title>The Global Catalogue of Microorganisms (GCM) 10K type strain sequencing project: providing services to taxonomists for standard genome sequencing and annotation.</title>
        <authorList>
            <consortium name="The Broad Institute Genomics Platform"/>
            <consortium name="The Broad Institute Genome Sequencing Center for Infectious Disease"/>
            <person name="Wu L."/>
            <person name="Ma J."/>
        </authorList>
    </citation>
    <scope>NUCLEOTIDE SEQUENCE [LARGE SCALE GENOMIC DNA]</scope>
    <source>
        <strain evidence="8">JCM 16548</strain>
    </source>
</reference>
<evidence type="ECO:0000256" key="1">
    <source>
        <dbReference type="ARBA" id="ARBA00010088"/>
    </source>
</evidence>
<dbReference type="PANTHER" id="PTHR43248:SF29">
    <property type="entry name" value="TRIPEPTIDYL AMINOPEPTIDASE"/>
    <property type="match status" value="1"/>
</dbReference>
<evidence type="ECO:0000313" key="8">
    <source>
        <dbReference type="Proteomes" id="UP001500051"/>
    </source>
</evidence>
<keyword evidence="2 4" id="KW-0732">Signal</keyword>
<dbReference type="RefSeq" id="WP_344810530.1">
    <property type="nucleotide sequence ID" value="NZ_BAAAYX010000002.1"/>
</dbReference>
<dbReference type="InterPro" id="IPR013595">
    <property type="entry name" value="Pept_S33_TAP-like_C"/>
</dbReference>
<keyword evidence="3 7" id="KW-0378">Hydrolase</keyword>
<dbReference type="InterPro" id="IPR029058">
    <property type="entry name" value="AB_hydrolase_fold"/>
</dbReference>
<evidence type="ECO:0000259" key="6">
    <source>
        <dbReference type="Pfam" id="PF08386"/>
    </source>
</evidence>
<evidence type="ECO:0000259" key="5">
    <source>
        <dbReference type="Pfam" id="PF00561"/>
    </source>
</evidence>
<sequence length="596" mass="65223">MPRRFTRWLTVLVASSVAVLAPVPLLTPSAQAAEPTELAVPAPYLTQTISWGDCGDFESRCATVAVPMDWQNPSKGDIRIAIAYLKAPGTTSKGLLTTNPGGPGAAGRLLTEALSLPSETGQGGKRQLRQYDLLGFDPRGFGASTNINDDDEKHRGRCLTTSAKLKKLPVVADRRVRNRATHAMEIAEAKLFGEACASDPLARYINTQQTVWDVDFLRQLMTANQGRSYDKLNYVGYSYGTWLGAWYADTFPDRVGRFILDSNMQWTSSMYVNQTLDSASFQRRRDKMLFPYLARHHSYYKLGKSVTAVKKKYESTRKKLATQARKAIKKGKTPVMGPEDLDYVTASLIYSDEGFASAGYLIRASSDFVGKPSSGKYRRTLEKRIKGPMAKAPFLVQRIASKAKGSDLASVDLAGTIVRCNDSAQPGNLTALLKRADSDARKYPFTGYLNTVPLCAYWKFKPQTRTIDLAGLPSSNKMLMFQSEGDPATAYEGARAAHRKTASKTVMVSVDNEGQHGLYVDGPSKCLEDLGDAFLFKGWNPTVDRRCGTSPLPDDRKVYPLSGPVSGTSANAKKAVKAKNATVKAVRADVAKRGLS</sequence>
<evidence type="ECO:0000256" key="2">
    <source>
        <dbReference type="ARBA" id="ARBA00022729"/>
    </source>
</evidence>
<protein>
    <submittedName>
        <fullName evidence="7">Alpha/beta hydrolase</fullName>
    </submittedName>
</protein>
<accession>A0ABP7CMM2</accession>
<proteinExistence type="inferred from homology"/>
<dbReference type="EMBL" id="BAAAYX010000002">
    <property type="protein sequence ID" value="GAA3691500.1"/>
    <property type="molecule type" value="Genomic_DNA"/>
</dbReference>
<gene>
    <name evidence="7" type="ORF">GCM10022204_03400</name>
</gene>
<organism evidence="7 8">
    <name type="scientific">Microlunatus aurantiacus</name>
    <dbReference type="NCBI Taxonomy" id="446786"/>
    <lineage>
        <taxon>Bacteria</taxon>
        <taxon>Bacillati</taxon>
        <taxon>Actinomycetota</taxon>
        <taxon>Actinomycetes</taxon>
        <taxon>Propionibacteriales</taxon>
        <taxon>Propionibacteriaceae</taxon>
        <taxon>Microlunatus</taxon>
    </lineage>
</organism>
<evidence type="ECO:0000256" key="3">
    <source>
        <dbReference type="ARBA" id="ARBA00022801"/>
    </source>
</evidence>
<dbReference type="PANTHER" id="PTHR43248">
    <property type="entry name" value="2-SUCCINYL-6-HYDROXY-2,4-CYCLOHEXADIENE-1-CARBOXYLATE SYNTHASE"/>
    <property type="match status" value="1"/>
</dbReference>
<dbReference type="Pfam" id="PF08386">
    <property type="entry name" value="Abhydrolase_4"/>
    <property type="match status" value="1"/>
</dbReference>
<dbReference type="InterPro" id="IPR051601">
    <property type="entry name" value="Serine_prot/Carboxylest_S33"/>
</dbReference>
<evidence type="ECO:0000313" key="7">
    <source>
        <dbReference type="EMBL" id="GAA3691500.1"/>
    </source>
</evidence>
<evidence type="ECO:0000256" key="4">
    <source>
        <dbReference type="SAM" id="SignalP"/>
    </source>
</evidence>
<dbReference type="Pfam" id="PF00561">
    <property type="entry name" value="Abhydrolase_1"/>
    <property type="match status" value="1"/>
</dbReference>
<feature type="domain" description="Peptidase S33 tripeptidyl aminopeptidase-like C-terminal" evidence="6">
    <location>
        <begin position="451"/>
        <end position="547"/>
    </location>
</feature>
<dbReference type="GO" id="GO:0016787">
    <property type="term" value="F:hydrolase activity"/>
    <property type="evidence" value="ECO:0007669"/>
    <property type="project" value="UniProtKB-KW"/>
</dbReference>
<dbReference type="SUPFAM" id="SSF53474">
    <property type="entry name" value="alpha/beta-Hydrolases"/>
    <property type="match status" value="1"/>
</dbReference>
<feature type="chain" id="PRO_5047161707" evidence="4">
    <location>
        <begin position="33"/>
        <end position="596"/>
    </location>
</feature>
<feature type="signal peptide" evidence="4">
    <location>
        <begin position="1"/>
        <end position="32"/>
    </location>
</feature>
<feature type="domain" description="AB hydrolase-1" evidence="5">
    <location>
        <begin position="130"/>
        <end position="292"/>
    </location>
</feature>